<organism evidence="3 4">
    <name type="scientific">Nannocystis radixulma</name>
    <dbReference type="NCBI Taxonomy" id="2995305"/>
    <lineage>
        <taxon>Bacteria</taxon>
        <taxon>Pseudomonadati</taxon>
        <taxon>Myxococcota</taxon>
        <taxon>Polyangia</taxon>
        <taxon>Nannocystales</taxon>
        <taxon>Nannocystaceae</taxon>
        <taxon>Nannocystis</taxon>
    </lineage>
</organism>
<feature type="chain" id="PRO_5047216203" evidence="2">
    <location>
        <begin position="18"/>
        <end position="299"/>
    </location>
</feature>
<feature type="region of interest" description="Disordered" evidence="1">
    <location>
        <begin position="31"/>
        <end position="80"/>
    </location>
</feature>
<keyword evidence="4" id="KW-1185">Reference proteome</keyword>
<proteinExistence type="predicted"/>
<evidence type="ECO:0000313" key="3">
    <source>
        <dbReference type="EMBL" id="MDC0670130.1"/>
    </source>
</evidence>
<evidence type="ECO:0000256" key="2">
    <source>
        <dbReference type="SAM" id="SignalP"/>
    </source>
</evidence>
<evidence type="ECO:0000313" key="4">
    <source>
        <dbReference type="Proteomes" id="UP001217838"/>
    </source>
</evidence>
<reference evidence="3 4" key="1">
    <citation type="submission" date="2022-11" db="EMBL/GenBank/DDBJ databases">
        <title>Minimal conservation of predation-associated metabolite biosynthetic gene clusters underscores biosynthetic potential of Myxococcota including descriptions for ten novel species: Archangium lansinium sp. nov., Myxococcus landrumus sp. nov., Nannocystis bai.</title>
        <authorList>
            <person name="Ahearne A."/>
            <person name="Stevens C."/>
            <person name="Dowd S."/>
        </authorList>
    </citation>
    <scope>NUCLEOTIDE SEQUENCE [LARGE SCALE GENOMIC DNA]</scope>
    <source>
        <strain evidence="3 4">NCELM</strain>
    </source>
</reference>
<keyword evidence="2" id="KW-0732">Signal</keyword>
<dbReference type="Proteomes" id="UP001217838">
    <property type="component" value="Unassembled WGS sequence"/>
</dbReference>
<feature type="signal peptide" evidence="2">
    <location>
        <begin position="1"/>
        <end position="17"/>
    </location>
</feature>
<name>A0ABT5B7N4_9BACT</name>
<protein>
    <submittedName>
        <fullName evidence="3">Uncharacterized protein</fullName>
    </submittedName>
</protein>
<gene>
    <name evidence="3" type="ORF">POL58_20420</name>
</gene>
<dbReference type="EMBL" id="JAQNDN010000010">
    <property type="protein sequence ID" value="MDC0670130.1"/>
    <property type="molecule type" value="Genomic_DNA"/>
</dbReference>
<dbReference type="RefSeq" id="WP_271999945.1">
    <property type="nucleotide sequence ID" value="NZ_JAQNDN010000010.1"/>
</dbReference>
<comment type="caution">
    <text evidence="3">The sequence shown here is derived from an EMBL/GenBank/DDBJ whole genome shotgun (WGS) entry which is preliminary data.</text>
</comment>
<evidence type="ECO:0000256" key="1">
    <source>
        <dbReference type="SAM" id="MobiDB-lite"/>
    </source>
</evidence>
<feature type="compositionally biased region" description="Low complexity" evidence="1">
    <location>
        <begin position="33"/>
        <end position="77"/>
    </location>
</feature>
<sequence>MSSCSPIHLTLAFVALAGCDLGILDPIITAGHTSDSSDTGVTVTSTSTTSGDPDPETTGEPPLTTSSTSGDSDSDSSAFIVPPDPLPECNMWTQDCPPAEKCSAGGPPPLSENSIACFPIVPNPAQFGQECEILLEGEFGPDTCDIGLFCHDVDPETGKGTCVELCQGTEWYPMCDAGFTCLLTAVPLCIPECDPLLQNCAGKQSCVYLADTFACWPAPDEPKELFAGCESLNECDPGLVCAGPEVAVECDQNSLGCCTFYCELGGPDFCPGVGQECRPFFAPGDAPPGYENIGICALP</sequence>
<accession>A0ABT5B7N4</accession>